<protein>
    <submittedName>
        <fullName evidence="2">Uncharacterized protein</fullName>
    </submittedName>
</protein>
<evidence type="ECO:0000256" key="1">
    <source>
        <dbReference type="SAM" id="MobiDB-lite"/>
    </source>
</evidence>
<evidence type="ECO:0000313" key="3">
    <source>
        <dbReference type="Proteomes" id="UP000765509"/>
    </source>
</evidence>
<feature type="region of interest" description="Disordered" evidence="1">
    <location>
        <begin position="1"/>
        <end position="55"/>
    </location>
</feature>
<accession>A0A9Q3KZA4</accession>
<keyword evidence="3" id="KW-1185">Reference proteome</keyword>
<gene>
    <name evidence="2" type="ORF">O181_130773</name>
</gene>
<proteinExistence type="predicted"/>
<comment type="caution">
    <text evidence="2">The sequence shown here is derived from an EMBL/GenBank/DDBJ whole genome shotgun (WGS) entry which is preliminary data.</text>
</comment>
<dbReference type="AlphaFoldDB" id="A0A9Q3KZA4"/>
<reference evidence="2" key="1">
    <citation type="submission" date="2021-03" db="EMBL/GenBank/DDBJ databases">
        <title>Draft genome sequence of rust myrtle Austropuccinia psidii MF-1, a brazilian biotype.</title>
        <authorList>
            <person name="Quecine M.C."/>
            <person name="Pachon D.M.R."/>
            <person name="Bonatelli M.L."/>
            <person name="Correr F.H."/>
            <person name="Franceschini L.M."/>
            <person name="Leite T.F."/>
            <person name="Margarido G.R.A."/>
            <person name="Almeida C.A."/>
            <person name="Ferrarezi J.A."/>
            <person name="Labate C.A."/>
        </authorList>
    </citation>
    <scope>NUCLEOTIDE SEQUENCE</scope>
    <source>
        <strain evidence="2">MF-1</strain>
    </source>
</reference>
<sequence>MFKTLDTQSQDNTPVAPSDTEVYNGKGKGNSESLISNKNQTQIATQRTRKPQNSASIQAKPTLIAFTGNITISNPVLTSKGKFPKADDNNFAQGTVKG</sequence>
<organism evidence="2 3">
    <name type="scientific">Austropuccinia psidii MF-1</name>
    <dbReference type="NCBI Taxonomy" id="1389203"/>
    <lineage>
        <taxon>Eukaryota</taxon>
        <taxon>Fungi</taxon>
        <taxon>Dikarya</taxon>
        <taxon>Basidiomycota</taxon>
        <taxon>Pucciniomycotina</taxon>
        <taxon>Pucciniomycetes</taxon>
        <taxon>Pucciniales</taxon>
        <taxon>Sphaerophragmiaceae</taxon>
        <taxon>Austropuccinia</taxon>
    </lineage>
</organism>
<feature type="compositionally biased region" description="Polar residues" evidence="1">
    <location>
        <begin position="30"/>
        <end position="55"/>
    </location>
</feature>
<dbReference type="Proteomes" id="UP000765509">
    <property type="component" value="Unassembled WGS sequence"/>
</dbReference>
<evidence type="ECO:0000313" key="2">
    <source>
        <dbReference type="EMBL" id="MBW0591058.1"/>
    </source>
</evidence>
<name>A0A9Q3KZA4_9BASI</name>
<feature type="region of interest" description="Disordered" evidence="1">
    <location>
        <begin position="79"/>
        <end position="98"/>
    </location>
</feature>
<feature type="compositionally biased region" description="Polar residues" evidence="1">
    <location>
        <begin position="1"/>
        <end position="15"/>
    </location>
</feature>
<dbReference type="EMBL" id="AVOT02141221">
    <property type="protein sequence ID" value="MBW0591058.1"/>
    <property type="molecule type" value="Genomic_DNA"/>
</dbReference>